<dbReference type="Proteomes" id="UP001207830">
    <property type="component" value="Unassembled WGS sequence"/>
</dbReference>
<organism evidence="1 2">
    <name type="scientific">Pseudomonas monsensis</name>
    <dbReference type="NCBI Taxonomy" id="2745509"/>
    <lineage>
        <taxon>Bacteria</taxon>
        <taxon>Pseudomonadati</taxon>
        <taxon>Pseudomonadota</taxon>
        <taxon>Gammaproteobacteria</taxon>
        <taxon>Pseudomonadales</taxon>
        <taxon>Pseudomonadaceae</taxon>
        <taxon>Pseudomonas</taxon>
    </lineage>
</organism>
<dbReference type="InterPro" id="IPR013785">
    <property type="entry name" value="Aldolase_TIM"/>
</dbReference>
<sequence length="96" mass="10634">MFKQIVDKAKTEGVDTIYLYNWTEPLIHPKVGEFIEIINAAGMGMGMGMGMGSGISTNLNLAKNMEKALMAEPSYFRISLSCFLPGDLRKGACRRR</sequence>
<evidence type="ECO:0000313" key="1">
    <source>
        <dbReference type="EMBL" id="MCY0109236.1"/>
    </source>
</evidence>
<evidence type="ECO:0000313" key="2">
    <source>
        <dbReference type="Proteomes" id="UP001207830"/>
    </source>
</evidence>
<accession>A0ABT3YUQ2</accession>
<comment type="caution">
    <text evidence="1">The sequence shown here is derived from an EMBL/GenBank/DDBJ whole genome shotgun (WGS) entry which is preliminary data.</text>
</comment>
<gene>
    <name evidence="1" type="ORF">NQF78_12980</name>
</gene>
<proteinExistence type="predicted"/>
<name>A0ABT3YUQ2_9PSED</name>
<dbReference type="Gene3D" id="3.20.20.70">
    <property type="entry name" value="Aldolase class I"/>
    <property type="match status" value="1"/>
</dbReference>
<reference evidence="1 2" key="1">
    <citation type="submission" date="2022-07" db="EMBL/GenBank/DDBJ databases">
        <title>Characterization of plant growth promoting rhizobacteria (PGPR) for use as bioinoculants in agriculture.</title>
        <authorList>
            <person name="Hassen A.I."/>
            <person name="Pierneef R."/>
        </authorList>
    </citation>
    <scope>NUCLEOTIDE SEQUENCE [LARGE SCALE GENOMIC DNA]</scope>
    <source>
        <strain evidence="1 2">SARCC-3054</strain>
    </source>
</reference>
<dbReference type="EMBL" id="JANIGP010000008">
    <property type="protein sequence ID" value="MCY0109236.1"/>
    <property type="molecule type" value="Genomic_DNA"/>
</dbReference>
<dbReference type="RefSeq" id="WP_267801668.1">
    <property type="nucleotide sequence ID" value="NZ_JANIGP010000008.1"/>
</dbReference>
<keyword evidence="2" id="KW-1185">Reference proteome</keyword>
<protein>
    <submittedName>
        <fullName evidence="1">Uncharacterized protein</fullName>
    </submittedName>
</protein>